<dbReference type="InterPro" id="IPR026444">
    <property type="entry name" value="Secre_tail"/>
</dbReference>
<dbReference type="PANTHER" id="PTHR43806:SF67">
    <property type="entry name" value="EGF-LIKE DOMAIN-CONTAINING PROTEIN"/>
    <property type="match status" value="1"/>
</dbReference>
<dbReference type="InterPro" id="IPR050131">
    <property type="entry name" value="Peptidase_S8_subtilisin-like"/>
</dbReference>
<organism evidence="9 10">
    <name type="scientific">Pseudofulvibacter geojedonensis</name>
    <dbReference type="NCBI Taxonomy" id="1123758"/>
    <lineage>
        <taxon>Bacteria</taxon>
        <taxon>Pseudomonadati</taxon>
        <taxon>Bacteroidota</taxon>
        <taxon>Flavobacteriia</taxon>
        <taxon>Flavobacteriales</taxon>
        <taxon>Flavobacteriaceae</taxon>
        <taxon>Pseudofulvibacter</taxon>
    </lineage>
</organism>
<evidence type="ECO:0000256" key="4">
    <source>
        <dbReference type="ARBA" id="ARBA00022801"/>
    </source>
</evidence>
<dbReference type="PROSITE" id="PS00136">
    <property type="entry name" value="SUBTILASE_ASP"/>
    <property type="match status" value="1"/>
</dbReference>
<evidence type="ECO:0000256" key="1">
    <source>
        <dbReference type="ARBA" id="ARBA00011073"/>
    </source>
</evidence>
<evidence type="ECO:0000313" key="10">
    <source>
        <dbReference type="Proteomes" id="UP001596997"/>
    </source>
</evidence>
<feature type="active site" description="Charge relay system" evidence="6">
    <location>
        <position position="184"/>
    </location>
</feature>
<sequence>MIKKLLLVYILFFSIVGFSQEEHAWVFFNNKENVDTYLANPLTMLTQRAIDRRTNQGISLDYTDVPITPSNITEIESATGITVKAKSKWLNALHVTGIQSDINSLLSLSFVDHIEYANDDLNTGGRFSGANSASNRITNKFASEQAVNTVFDYGSAVNQIQMFNGHKLHEQNFTGSGMLIAVLDAGFPNVDINPGFQRIRDNNQIKGGYDFVNRNSNFYVSNSHGAHVLSDIAGYLEGQFVGTAPDADFYLFITEDVASETPAEESYWVEAIEEADRLGVDIVNSSLGYTFYDNTAYNYDYNIDLTGANSFISRGATLAASKGMIVVNSAGNYGSYAAWGGRVSMPADVETVLSIGAVNASGNYASFSSKGPTSDNRIKPDVSVQGQAAYIINTSGAVATSNGTSFSSPILAGGVACLWQALPSLTSAQIMQLVKESASIYSSPNYELGYGIPNLELALNNALTVSEFQKNTFSVYPNPVQDLLYLNFPTGIYTAEMDCYDILGKKIFSKNIHAQKNTVTFNNLSSGIYFVKIKSEKSTQTFKIVKE</sequence>
<evidence type="ECO:0000256" key="2">
    <source>
        <dbReference type="ARBA" id="ARBA00022670"/>
    </source>
</evidence>
<evidence type="ECO:0000256" key="3">
    <source>
        <dbReference type="ARBA" id="ARBA00022729"/>
    </source>
</evidence>
<dbReference type="Pfam" id="PF18962">
    <property type="entry name" value="Por_Secre_tail"/>
    <property type="match status" value="1"/>
</dbReference>
<keyword evidence="10" id="KW-1185">Reference proteome</keyword>
<comment type="caution">
    <text evidence="9">The sequence shown here is derived from an EMBL/GenBank/DDBJ whole genome shotgun (WGS) entry which is preliminary data.</text>
</comment>
<dbReference type="InterPro" id="IPR036852">
    <property type="entry name" value="Peptidase_S8/S53_dom_sf"/>
</dbReference>
<gene>
    <name evidence="9" type="ORF">ACFQ1O_13590</name>
</gene>
<proteinExistence type="inferred from homology"/>
<evidence type="ECO:0000256" key="6">
    <source>
        <dbReference type="PROSITE-ProRule" id="PRU01240"/>
    </source>
</evidence>
<accession>A0ABW3I6N2</accession>
<keyword evidence="5 6" id="KW-0720">Serine protease</keyword>
<evidence type="ECO:0000256" key="5">
    <source>
        <dbReference type="ARBA" id="ARBA00022825"/>
    </source>
</evidence>
<dbReference type="InterPro" id="IPR023827">
    <property type="entry name" value="Peptidase_S8_Asp-AS"/>
</dbReference>
<dbReference type="CDD" id="cd07493">
    <property type="entry name" value="Peptidases_S8_9"/>
    <property type="match status" value="1"/>
</dbReference>
<dbReference type="Proteomes" id="UP001596997">
    <property type="component" value="Unassembled WGS sequence"/>
</dbReference>
<feature type="active site" description="Charge relay system" evidence="6">
    <location>
        <position position="405"/>
    </location>
</feature>
<keyword evidence="3" id="KW-0732">Signal</keyword>
<name>A0ABW3I6N2_9FLAO</name>
<keyword evidence="4 6" id="KW-0378">Hydrolase</keyword>
<dbReference type="PIRSF" id="PIRSF037903">
    <property type="entry name" value="Subtilisin_rel_GFO_2223"/>
    <property type="match status" value="1"/>
</dbReference>
<dbReference type="InterPro" id="IPR015500">
    <property type="entry name" value="Peptidase_S8_subtilisin-rel"/>
</dbReference>
<keyword evidence="2 6" id="KW-0645">Protease</keyword>
<reference evidence="10" key="1">
    <citation type="journal article" date="2019" name="Int. J. Syst. Evol. Microbiol.">
        <title>The Global Catalogue of Microorganisms (GCM) 10K type strain sequencing project: providing services to taxonomists for standard genome sequencing and annotation.</title>
        <authorList>
            <consortium name="The Broad Institute Genomics Platform"/>
            <consortium name="The Broad Institute Genome Sequencing Center for Infectious Disease"/>
            <person name="Wu L."/>
            <person name="Ma J."/>
        </authorList>
    </citation>
    <scope>NUCLEOTIDE SEQUENCE [LARGE SCALE GENOMIC DNA]</scope>
    <source>
        <strain evidence="10">CCUG 62114</strain>
    </source>
</reference>
<dbReference type="InterPro" id="IPR000209">
    <property type="entry name" value="Peptidase_S8/S53_dom"/>
</dbReference>
<comment type="similarity">
    <text evidence="1 6">Belongs to the peptidase S8 family.</text>
</comment>
<dbReference type="Pfam" id="PF00082">
    <property type="entry name" value="Peptidase_S8"/>
    <property type="match status" value="1"/>
</dbReference>
<dbReference type="InterPro" id="IPR017317">
    <property type="entry name" value="Pept_S8_subtilisin_bacteroid-2"/>
</dbReference>
<evidence type="ECO:0000259" key="7">
    <source>
        <dbReference type="Pfam" id="PF00082"/>
    </source>
</evidence>
<feature type="domain" description="Peptidase S8/S53" evidence="7">
    <location>
        <begin position="175"/>
        <end position="451"/>
    </location>
</feature>
<dbReference type="PRINTS" id="PR00723">
    <property type="entry name" value="SUBTILISIN"/>
</dbReference>
<dbReference type="NCBIfam" id="TIGR04183">
    <property type="entry name" value="Por_Secre_tail"/>
    <property type="match status" value="1"/>
</dbReference>
<dbReference type="RefSeq" id="WP_377716807.1">
    <property type="nucleotide sequence ID" value="NZ_JBHTJM010000010.1"/>
</dbReference>
<dbReference type="PROSITE" id="PS51892">
    <property type="entry name" value="SUBTILASE"/>
    <property type="match status" value="1"/>
</dbReference>
<evidence type="ECO:0000313" key="9">
    <source>
        <dbReference type="EMBL" id="MFD0965044.1"/>
    </source>
</evidence>
<feature type="domain" description="Secretion system C-terminal sorting" evidence="8">
    <location>
        <begin position="475"/>
        <end position="544"/>
    </location>
</feature>
<dbReference type="PANTHER" id="PTHR43806">
    <property type="entry name" value="PEPTIDASE S8"/>
    <property type="match status" value="1"/>
</dbReference>
<dbReference type="EMBL" id="JBHTJM010000010">
    <property type="protein sequence ID" value="MFD0965044.1"/>
    <property type="molecule type" value="Genomic_DNA"/>
</dbReference>
<protein>
    <submittedName>
        <fullName evidence="9">S8 family serine peptidase</fullName>
    </submittedName>
</protein>
<dbReference type="Gene3D" id="3.40.50.200">
    <property type="entry name" value="Peptidase S8/S53 domain"/>
    <property type="match status" value="1"/>
</dbReference>
<dbReference type="SUPFAM" id="SSF52743">
    <property type="entry name" value="Subtilisin-like"/>
    <property type="match status" value="1"/>
</dbReference>
<feature type="active site" description="Charge relay system" evidence="6">
    <location>
        <position position="224"/>
    </location>
</feature>
<evidence type="ECO:0000259" key="8">
    <source>
        <dbReference type="Pfam" id="PF18962"/>
    </source>
</evidence>